<gene>
    <name evidence="1" type="ORF">SAMN04488522_1021111</name>
</gene>
<dbReference type="Proteomes" id="UP000184287">
    <property type="component" value="Unassembled WGS sequence"/>
</dbReference>
<dbReference type="EMBL" id="FQUQ01000002">
    <property type="protein sequence ID" value="SHF39625.1"/>
    <property type="molecule type" value="Genomic_DNA"/>
</dbReference>
<dbReference type="STRING" id="288992.SAMN04488522_1021111"/>
<evidence type="ECO:0000313" key="2">
    <source>
        <dbReference type="Proteomes" id="UP000184287"/>
    </source>
</evidence>
<proteinExistence type="predicted"/>
<keyword evidence="2" id="KW-1185">Reference proteome</keyword>
<dbReference type="AlphaFoldDB" id="A0A1M5BB27"/>
<accession>A0A1M5BB27</accession>
<name>A0A1M5BB27_9SPHI</name>
<dbReference type="RefSeq" id="WP_073231395.1">
    <property type="nucleotide sequence ID" value="NZ_FQUQ01000002.1"/>
</dbReference>
<organism evidence="1 2">
    <name type="scientific">Pedobacter caeni</name>
    <dbReference type="NCBI Taxonomy" id="288992"/>
    <lineage>
        <taxon>Bacteria</taxon>
        <taxon>Pseudomonadati</taxon>
        <taxon>Bacteroidota</taxon>
        <taxon>Sphingobacteriia</taxon>
        <taxon>Sphingobacteriales</taxon>
        <taxon>Sphingobacteriaceae</taxon>
        <taxon>Pedobacter</taxon>
    </lineage>
</organism>
<sequence length="270" mass="31192">MSKIRYKALEQPLKMLYKVEISEKTLEKETTSLRLFEIDIVPEKVSFWSGNQNIEIVRKPSMVSGIPDNSVDAFVQQIAVALHQLTFKLGFNGMPVCVEKQDELWRKWLTIRSNIADSYTGDWVDKALCEIDQKMLPSDQLTQNIMQDLFLNEYFRNVYDFAFVEDQFKRRRTVYGLCPLPLQFIETWTRQSSTEGQMISFSGRCNESSNTSDFKNWLKTKTNDQLSQISVNGSYQINSNTGWCNALDSSYSLVANNSYEKTIKVTLTTN</sequence>
<dbReference type="OrthoDB" id="756128at2"/>
<evidence type="ECO:0000313" key="1">
    <source>
        <dbReference type="EMBL" id="SHF39625.1"/>
    </source>
</evidence>
<reference evidence="2" key="1">
    <citation type="submission" date="2016-11" db="EMBL/GenBank/DDBJ databases">
        <authorList>
            <person name="Varghese N."/>
            <person name="Submissions S."/>
        </authorList>
    </citation>
    <scope>NUCLEOTIDE SEQUENCE [LARGE SCALE GENOMIC DNA]</scope>
    <source>
        <strain evidence="2">DSM 16990</strain>
    </source>
</reference>
<protein>
    <submittedName>
        <fullName evidence="1">Uncharacterized protein</fullName>
    </submittedName>
</protein>